<feature type="region of interest" description="Disordered" evidence="1">
    <location>
        <begin position="34"/>
        <end position="56"/>
    </location>
</feature>
<sequence length="513" mass="54571">MKQIFLVSTFFELVCLVAGLDSGEFDDTAAPALLGTGGVRPETPGGSRSDAAEEHGSRERILLVSNNASVLELAPGLLASPGAASLITRFDRVIDLNETLAPAHPSSWKPSPGDLPMVEAHLRRVWDLGAEDIELVLESPQVNPAIALGRVFSRAAIRVHSDGLMTYGPTRNRIPLTNGQRMSTLHYLPLIAGLEPRLLAEFGIVGRPMSLEAFRTVVGELAETTAGELDAALGAALGDEPWAFAVGQYLAALGLLTEDEETDLHVSMIREADRRGLRTVVFKPHPAAPPARLAPLVAEARSRGIDLRVLDLPVLAEVVVERLDPSLVLGGFSTALATARAVFGTPALAVGSDLLLERIAPYQNSNRVPLTIIAEVCDGTAPGDGGDSGPGTAPGQGSAGAPGAAPGRTGAVAVDRDRLQDLVNAVSYCMAPEFSRDLRARAEAFLAHVFGPSAPADAHRFRRYFKRRRLTALALPGGQTNRIAPKRLVRRTGALAFNAATRQQRRLFQRLRG</sequence>
<evidence type="ECO:0000256" key="1">
    <source>
        <dbReference type="SAM" id="MobiDB-lite"/>
    </source>
</evidence>
<feature type="compositionally biased region" description="Gly residues" evidence="1">
    <location>
        <begin position="382"/>
        <end position="400"/>
    </location>
</feature>
<protein>
    <submittedName>
        <fullName evidence="2">Uncharacterized protein</fullName>
    </submittedName>
</protein>
<evidence type="ECO:0000313" key="2">
    <source>
        <dbReference type="EMBL" id="RBP74348.1"/>
    </source>
</evidence>
<accession>A0A366IMP0</accession>
<reference evidence="2 3" key="1">
    <citation type="submission" date="2018-06" db="EMBL/GenBank/DDBJ databases">
        <title>Freshwater and sediment microbial communities from various areas in North America, analyzing microbe dynamics in response to fracking.</title>
        <authorList>
            <person name="Lamendella R."/>
        </authorList>
    </citation>
    <scope>NUCLEOTIDE SEQUENCE [LARGE SCALE GENOMIC DNA]</scope>
    <source>
        <strain evidence="2 3">3b_TX</strain>
    </source>
</reference>
<dbReference type="AlphaFoldDB" id="A0A366IMP0"/>
<name>A0A366IMP0_9MICO</name>
<evidence type="ECO:0000313" key="3">
    <source>
        <dbReference type="Proteomes" id="UP000253509"/>
    </source>
</evidence>
<dbReference type="Proteomes" id="UP000253509">
    <property type="component" value="Unassembled WGS sequence"/>
</dbReference>
<dbReference type="RefSeq" id="WP_113902428.1">
    <property type="nucleotide sequence ID" value="NZ_QNSB01000001.1"/>
</dbReference>
<comment type="caution">
    <text evidence="2">The sequence shown here is derived from an EMBL/GenBank/DDBJ whole genome shotgun (WGS) entry which is preliminary data.</text>
</comment>
<dbReference type="InterPro" id="IPR010866">
    <property type="entry name" value="A-2_8-polyST"/>
</dbReference>
<keyword evidence="3" id="KW-1185">Reference proteome</keyword>
<proteinExistence type="predicted"/>
<dbReference type="EMBL" id="QNSB01000001">
    <property type="protein sequence ID" value="RBP74348.1"/>
    <property type="molecule type" value="Genomic_DNA"/>
</dbReference>
<feature type="region of interest" description="Disordered" evidence="1">
    <location>
        <begin position="381"/>
        <end position="409"/>
    </location>
</feature>
<organism evidence="2 3">
    <name type="scientific">Brevibacterium celere</name>
    <dbReference type="NCBI Taxonomy" id="225845"/>
    <lineage>
        <taxon>Bacteria</taxon>
        <taxon>Bacillati</taxon>
        <taxon>Actinomycetota</taxon>
        <taxon>Actinomycetes</taxon>
        <taxon>Micrococcales</taxon>
        <taxon>Brevibacteriaceae</taxon>
        <taxon>Brevibacterium</taxon>
    </lineage>
</organism>
<gene>
    <name evidence="2" type="ORF">DFO65_10165</name>
</gene>
<dbReference type="Pfam" id="PF07388">
    <property type="entry name" value="A-2_8-polyST"/>
    <property type="match status" value="1"/>
</dbReference>